<sequence length="102" mass="11051">MPVEPLTHDLVGNLLAALGHPLLEVRVVGRREERFESELLFHGNVRVPARTSDSVNIAMRVGSPIYVDERVLNEYGVDPSPGEQNESATVSDQAAGVSTEDA</sequence>
<feature type="region of interest" description="Disordered" evidence="1">
    <location>
        <begin position="76"/>
        <end position="102"/>
    </location>
</feature>
<keyword evidence="4" id="KW-1185">Reference proteome</keyword>
<accession>A0A7G1KGI1</accession>
<evidence type="ECO:0000259" key="2">
    <source>
        <dbReference type="PROSITE" id="PS51658"/>
    </source>
</evidence>
<feature type="domain" description="BFN" evidence="2">
    <location>
        <begin position="1"/>
        <end position="79"/>
    </location>
</feature>
<dbReference type="Pfam" id="PF02577">
    <property type="entry name" value="BFN_dom"/>
    <property type="match status" value="1"/>
</dbReference>
<dbReference type="Gene3D" id="3.10.690.10">
    <property type="entry name" value="Bifunctional nuclease domain"/>
    <property type="match status" value="1"/>
</dbReference>
<dbReference type="PROSITE" id="PS51658">
    <property type="entry name" value="BFN"/>
    <property type="match status" value="1"/>
</dbReference>
<dbReference type="EMBL" id="AP023396">
    <property type="protein sequence ID" value="BCK54317.1"/>
    <property type="molecule type" value="Genomic_DNA"/>
</dbReference>
<dbReference type="InterPro" id="IPR003729">
    <property type="entry name" value="Bi_nuclease_dom"/>
</dbReference>
<proteinExistence type="predicted"/>
<reference evidence="3 4" key="1">
    <citation type="submission" date="2020-08" db="EMBL/GenBank/DDBJ databases">
        <title>Genome Sequencing of Nocardia wallacei strain FMUON74 and assembly.</title>
        <authorList>
            <person name="Toyokawa M."/>
            <person name="Uesaka K."/>
        </authorList>
    </citation>
    <scope>NUCLEOTIDE SEQUENCE [LARGE SCALE GENOMIC DNA]</scope>
    <source>
        <strain evidence="3 4">FMUON74</strain>
    </source>
</reference>
<evidence type="ECO:0000256" key="1">
    <source>
        <dbReference type="SAM" id="MobiDB-lite"/>
    </source>
</evidence>
<feature type="compositionally biased region" description="Polar residues" evidence="1">
    <location>
        <begin position="82"/>
        <end position="92"/>
    </location>
</feature>
<evidence type="ECO:0000313" key="4">
    <source>
        <dbReference type="Proteomes" id="UP000516173"/>
    </source>
</evidence>
<dbReference type="KEGG" id="nwl:NWFMUON74_20890"/>
<dbReference type="InterPro" id="IPR036104">
    <property type="entry name" value="BFN_sf"/>
</dbReference>
<name>A0A7G1KGI1_9NOCA</name>
<organism evidence="3 4">
    <name type="scientific">Nocardia wallacei</name>
    <dbReference type="NCBI Taxonomy" id="480035"/>
    <lineage>
        <taxon>Bacteria</taxon>
        <taxon>Bacillati</taxon>
        <taxon>Actinomycetota</taxon>
        <taxon>Actinomycetes</taxon>
        <taxon>Mycobacteriales</taxon>
        <taxon>Nocardiaceae</taxon>
        <taxon>Nocardia</taxon>
    </lineage>
</organism>
<gene>
    <name evidence="3" type="ORF">NWFMUON74_20890</name>
</gene>
<dbReference type="Proteomes" id="UP000516173">
    <property type="component" value="Chromosome"/>
</dbReference>
<dbReference type="SUPFAM" id="SSF103256">
    <property type="entry name" value="Hypothetical protein TM0160"/>
    <property type="match status" value="1"/>
</dbReference>
<dbReference type="AlphaFoldDB" id="A0A7G1KGI1"/>
<evidence type="ECO:0000313" key="3">
    <source>
        <dbReference type="EMBL" id="BCK54317.1"/>
    </source>
</evidence>
<protein>
    <recommendedName>
        <fullName evidence="2">BFN domain-containing protein</fullName>
    </recommendedName>
</protein>
<dbReference type="GO" id="GO:0004518">
    <property type="term" value="F:nuclease activity"/>
    <property type="evidence" value="ECO:0007669"/>
    <property type="project" value="InterPro"/>
</dbReference>